<evidence type="ECO:0000256" key="2">
    <source>
        <dbReference type="SAM" id="MobiDB-lite"/>
    </source>
</evidence>
<dbReference type="AlphaFoldDB" id="A0A0F9LHS6"/>
<evidence type="ECO:0008006" key="4">
    <source>
        <dbReference type="Google" id="ProtNLM"/>
    </source>
</evidence>
<dbReference type="InterPro" id="IPR011042">
    <property type="entry name" value="6-blade_b-propeller_TolB-like"/>
</dbReference>
<feature type="region of interest" description="Disordered" evidence="2">
    <location>
        <begin position="210"/>
        <end position="241"/>
    </location>
</feature>
<dbReference type="EMBL" id="LAZR01006322">
    <property type="protein sequence ID" value="KKM93018.1"/>
    <property type="molecule type" value="Genomic_DNA"/>
</dbReference>
<dbReference type="SUPFAM" id="SSF63829">
    <property type="entry name" value="Calcium-dependent phosphotriesterase"/>
    <property type="match status" value="1"/>
</dbReference>
<evidence type="ECO:0000313" key="3">
    <source>
        <dbReference type="EMBL" id="KKM93018.1"/>
    </source>
</evidence>
<evidence type="ECO:0000256" key="1">
    <source>
        <dbReference type="ARBA" id="ARBA00022737"/>
    </source>
</evidence>
<name>A0A0F9LHS6_9ZZZZ</name>
<comment type="caution">
    <text evidence="3">The sequence shown here is derived from an EMBL/GenBank/DDBJ whole genome shotgun (WGS) entry which is preliminary data.</text>
</comment>
<feature type="region of interest" description="Disordered" evidence="2">
    <location>
        <begin position="263"/>
        <end position="282"/>
    </location>
</feature>
<dbReference type="PROSITE" id="PS51125">
    <property type="entry name" value="NHL"/>
    <property type="match status" value="1"/>
</dbReference>
<dbReference type="Gene3D" id="2.120.10.30">
    <property type="entry name" value="TolB, C-terminal domain"/>
    <property type="match status" value="1"/>
</dbReference>
<feature type="non-terminal residue" evidence="3">
    <location>
        <position position="420"/>
    </location>
</feature>
<proteinExistence type="predicted"/>
<keyword evidence="1" id="KW-0677">Repeat</keyword>
<reference evidence="3" key="1">
    <citation type="journal article" date="2015" name="Nature">
        <title>Complex archaea that bridge the gap between prokaryotes and eukaryotes.</title>
        <authorList>
            <person name="Spang A."/>
            <person name="Saw J.H."/>
            <person name="Jorgensen S.L."/>
            <person name="Zaremba-Niedzwiedzka K."/>
            <person name="Martijn J."/>
            <person name="Lind A.E."/>
            <person name="van Eijk R."/>
            <person name="Schleper C."/>
            <person name="Guy L."/>
            <person name="Ettema T.J."/>
        </authorList>
    </citation>
    <scope>NUCLEOTIDE SEQUENCE</scope>
</reference>
<organism evidence="3">
    <name type="scientific">marine sediment metagenome</name>
    <dbReference type="NCBI Taxonomy" id="412755"/>
    <lineage>
        <taxon>unclassified sequences</taxon>
        <taxon>metagenomes</taxon>
        <taxon>ecological metagenomes</taxon>
    </lineage>
</organism>
<gene>
    <name evidence="3" type="ORF">LCGC14_1212630</name>
</gene>
<dbReference type="InterPro" id="IPR001258">
    <property type="entry name" value="NHL_repeat"/>
</dbReference>
<sequence length="420" mass="46207">MTGRFGLLLVVGLAATSVAAGASDYDEFKIKRQQDFRFVAPPRAKWEGPRLIITFETRAFCDVTVAIERGNGRILRHLACGVLGGNAPEPLLANSKRQRLVWDGKDDAGRYLDAVSRCAVRVSLGLKATFERALFWEPKKRMSPKAPLLAARPEGVYVYEGYALDHLKLFDRKGNYLRTVYPFPADKLKRVTGLTWREYPRLGRKLPLKRGSRDETLLTSGPNGRPSDQDTSDEYKRSDSHAASALAIHGEKVALAHLSLNRLATDGSTPPPGPGQAGRMDLNGPRLEVIRTGRRALGKSVTDRFIPGDAAFSPDGKWVYLTGYHIFHGGPRQPFKRWLEHRHGVTRMAFAKGAPPQPFKGANTTDGAGTDSEHFNTPLSVACDAAGNVYVADYLNDRVQVFGPDGGHLRTVKVNKPVVV</sequence>
<accession>A0A0F9LHS6</accession>
<protein>
    <recommendedName>
        <fullName evidence="4">SMP-30/Gluconolactonase/LRE-like region domain-containing protein</fullName>
    </recommendedName>
</protein>